<dbReference type="InterPro" id="IPR039420">
    <property type="entry name" value="WalR-like"/>
</dbReference>
<feature type="domain" description="OmpR/PhoB-type" evidence="9">
    <location>
        <begin position="129"/>
        <end position="230"/>
    </location>
</feature>
<sequence length="230" mass="25991">MNRILIVEDDPDLSRNITAALKAEGIEPVAVYDGLLAAKMLERESFDGVIMDINLPGWNGFELCRNFRKTNQQTPVLMLTAFGELEDKVSGYEAGADDYLTKPFYMKELLMKVQVLLKRGQFLAEGKALDEIVVAGALRLDRKNKEVFYKDVRVDLTPREFQILEALLDANGSPVSKSALVKKIWGTSMDISSSTNTIEVYINFLRNKLDKPFGKQSIRTKVGFGYYYKD</sequence>
<reference evidence="11" key="1">
    <citation type="journal article" date="2019" name="Int. J. Syst. Evol. Microbiol.">
        <title>The Global Catalogue of Microorganisms (GCM) 10K type strain sequencing project: providing services to taxonomists for standard genome sequencing and annotation.</title>
        <authorList>
            <consortium name="The Broad Institute Genomics Platform"/>
            <consortium name="The Broad Institute Genome Sequencing Center for Infectious Disease"/>
            <person name="Wu L."/>
            <person name="Ma J."/>
        </authorList>
    </citation>
    <scope>NUCLEOTIDE SEQUENCE [LARGE SCALE GENOMIC DNA]</scope>
    <source>
        <strain evidence="11">CGMCC 1.15407</strain>
    </source>
</reference>
<evidence type="ECO:0000259" key="9">
    <source>
        <dbReference type="PROSITE" id="PS51755"/>
    </source>
</evidence>
<gene>
    <name evidence="10" type="ORF">GCM10011339_42780</name>
</gene>
<keyword evidence="1 6" id="KW-0597">Phosphoprotein</keyword>
<evidence type="ECO:0000256" key="6">
    <source>
        <dbReference type="PROSITE-ProRule" id="PRU00169"/>
    </source>
</evidence>
<dbReference type="GO" id="GO:0003677">
    <property type="term" value="F:DNA binding"/>
    <property type="evidence" value="ECO:0007669"/>
    <property type="project" value="UniProtKB-KW"/>
</dbReference>
<dbReference type="InterPro" id="IPR036388">
    <property type="entry name" value="WH-like_DNA-bd_sf"/>
</dbReference>
<evidence type="ECO:0000256" key="5">
    <source>
        <dbReference type="ARBA" id="ARBA00023163"/>
    </source>
</evidence>
<dbReference type="SUPFAM" id="SSF52172">
    <property type="entry name" value="CheY-like"/>
    <property type="match status" value="1"/>
</dbReference>
<dbReference type="SMART" id="SM00448">
    <property type="entry name" value="REC"/>
    <property type="match status" value="1"/>
</dbReference>
<keyword evidence="5" id="KW-0804">Transcription</keyword>
<dbReference type="SMART" id="SM00862">
    <property type="entry name" value="Trans_reg_C"/>
    <property type="match status" value="1"/>
</dbReference>
<proteinExistence type="predicted"/>
<dbReference type="Gene3D" id="6.10.250.690">
    <property type="match status" value="1"/>
</dbReference>
<name>A0ABQ1VAY8_9BACT</name>
<accession>A0ABQ1VAY8</accession>
<keyword evidence="11" id="KW-1185">Reference proteome</keyword>
<feature type="domain" description="Response regulatory" evidence="8">
    <location>
        <begin position="3"/>
        <end position="117"/>
    </location>
</feature>
<evidence type="ECO:0000256" key="3">
    <source>
        <dbReference type="ARBA" id="ARBA00023015"/>
    </source>
</evidence>
<keyword evidence="4 7" id="KW-0238">DNA-binding</keyword>
<dbReference type="EMBL" id="BMIU01000032">
    <property type="protein sequence ID" value="GGF49632.1"/>
    <property type="molecule type" value="Genomic_DNA"/>
</dbReference>
<dbReference type="Pfam" id="PF00486">
    <property type="entry name" value="Trans_reg_C"/>
    <property type="match status" value="1"/>
</dbReference>
<dbReference type="PROSITE" id="PS51755">
    <property type="entry name" value="OMPR_PHOB"/>
    <property type="match status" value="1"/>
</dbReference>
<dbReference type="InterPro" id="IPR011006">
    <property type="entry name" value="CheY-like_superfamily"/>
</dbReference>
<feature type="DNA-binding region" description="OmpR/PhoB-type" evidence="7">
    <location>
        <begin position="129"/>
        <end position="230"/>
    </location>
</feature>
<protein>
    <submittedName>
        <fullName evidence="10">DNA-binding response regulator</fullName>
    </submittedName>
</protein>
<organism evidence="10 11">
    <name type="scientific">Echinicola rosea</name>
    <dbReference type="NCBI Taxonomy" id="1807691"/>
    <lineage>
        <taxon>Bacteria</taxon>
        <taxon>Pseudomonadati</taxon>
        <taxon>Bacteroidota</taxon>
        <taxon>Cytophagia</taxon>
        <taxon>Cytophagales</taxon>
        <taxon>Cyclobacteriaceae</taxon>
        <taxon>Echinicola</taxon>
    </lineage>
</organism>
<dbReference type="Proteomes" id="UP000647339">
    <property type="component" value="Unassembled WGS sequence"/>
</dbReference>
<dbReference type="InterPro" id="IPR001789">
    <property type="entry name" value="Sig_transdc_resp-reg_receiver"/>
</dbReference>
<dbReference type="Gene3D" id="3.40.50.2300">
    <property type="match status" value="1"/>
</dbReference>
<evidence type="ECO:0000259" key="8">
    <source>
        <dbReference type="PROSITE" id="PS50110"/>
    </source>
</evidence>
<dbReference type="InterPro" id="IPR001867">
    <property type="entry name" value="OmpR/PhoB-type_DNA-bd"/>
</dbReference>
<evidence type="ECO:0000256" key="2">
    <source>
        <dbReference type="ARBA" id="ARBA00023012"/>
    </source>
</evidence>
<dbReference type="CDD" id="cd17574">
    <property type="entry name" value="REC_OmpR"/>
    <property type="match status" value="1"/>
</dbReference>
<dbReference type="Gene3D" id="1.10.10.10">
    <property type="entry name" value="Winged helix-like DNA-binding domain superfamily/Winged helix DNA-binding domain"/>
    <property type="match status" value="1"/>
</dbReference>
<evidence type="ECO:0000256" key="1">
    <source>
        <dbReference type="ARBA" id="ARBA00022553"/>
    </source>
</evidence>
<dbReference type="PROSITE" id="PS50110">
    <property type="entry name" value="RESPONSE_REGULATORY"/>
    <property type="match status" value="1"/>
</dbReference>
<feature type="modified residue" description="4-aspartylphosphate" evidence="6">
    <location>
        <position position="52"/>
    </location>
</feature>
<comment type="caution">
    <text evidence="10">The sequence shown here is derived from an EMBL/GenBank/DDBJ whole genome shotgun (WGS) entry which is preliminary data.</text>
</comment>
<keyword evidence="3" id="KW-0805">Transcription regulation</keyword>
<evidence type="ECO:0000256" key="4">
    <source>
        <dbReference type="ARBA" id="ARBA00023125"/>
    </source>
</evidence>
<dbReference type="PANTHER" id="PTHR48111:SF22">
    <property type="entry name" value="REGULATOR OF RPOS"/>
    <property type="match status" value="1"/>
</dbReference>
<dbReference type="PANTHER" id="PTHR48111">
    <property type="entry name" value="REGULATOR OF RPOS"/>
    <property type="match status" value="1"/>
</dbReference>
<evidence type="ECO:0000313" key="11">
    <source>
        <dbReference type="Proteomes" id="UP000647339"/>
    </source>
</evidence>
<dbReference type="CDD" id="cd00383">
    <property type="entry name" value="trans_reg_C"/>
    <property type="match status" value="1"/>
</dbReference>
<dbReference type="Pfam" id="PF00072">
    <property type="entry name" value="Response_reg"/>
    <property type="match status" value="1"/>
</dbReference>
<evidence type="ECO:0000256" key="7">
    <source>
        <dbReference type="PROSITE-ProRule" id="PRU01091"/>
    </source>
</evidence>
<keyword evidence="2" id="KW-0902">Two-component regulatory system</keyword>
<dbReference type="RefSeq" id="WP_137402333.1">
    <property type="nucleotide sequence ID" value="NZ_BMIU01000032.1"/>
</dbReference>
<evidence type="ECO:0000313" key="10">
    <source>
        <dbReference type="EMBL" id="GGF49632.1"/>
    </source>
</evidence>